<dbReference type="OrthoDB" id="47007at2759"/>
<keyword evidence="4" id="KW-1185">Reference proteome</keyword>
<name>A0A423VDA6_CYTCH</name>
<protein>
    <submittedName>
        <fullName evidence="3">Uncharacterized protein</fullName>
    </submittedName>
</protein>
<keyword evidence="1" id="KW-0175">Coiled coil</keyword>
<sequence>MSEPTSLNLTALQTVVTWIGTDGETNYLYRQDNDPTLQVTLDMKYNRVHGQSACTGLFRLCVPVDLKASPHEKTPLLLYIRPQHVASLSFHQTDDAKSATTQADGVDALVRAKLGPRPVCLKFVLSSSADMVAPSGMPLVPAKQRPHGEQMDLLTGLAQSISFSIFLKAEALDSPSLLRDFADAITDPAKGVDFRAEADDLASLYSGRGGLVVSGAKLSASGPRAVPSLPPAYDSVGAPPPMAPLDQDQVAGPSTSSKSRKRRRSSNLDDASRDPSVAKMVENMYLQFRQEVDSLRQSREEDRTFMMEFVGAGIETLKSDIMAEIQRQKTEMMQYIDKRTDELDYRLSDAEREIEDTNDRIDVQVDDAVISYKVEVEDEKDAFKSEMREFVTEQLDEVQERAVEEVVERVIERLNGASVLVEQARIRLD</sequence>
<comment type="caution">
    <text evidence="3">The sequence shown here is derived from an EMBL/GenBank/DDBJ whole genome shotgun (WGS) entry which is preliminary data.</text>
</comment>
<organism evidence="3 4">
    <name type="scientific">Cytospora chrysosperma</name>
    <name type="common">Cytospora canker fungus</name>
    <name type="synonym">Sphaeria chrysosperma</name>
    <dbReference type="NCBI Taxonomy" id="252740"/>
    <lineage>
        <taxon>Eukaryota</taxon>
        <taxon>Fungi</taxon>
        <taxon>Dikarya</taxon>
        <taxon>Ascomycota</taxon>
        <taxon>Pezizomycotina</taxon>
        <taxon>Sordariomycetes</taxon>
        <taxon>Sordariomycetidae</taxon>
        <taxon>Diaporthales</taxon>
        <taxon>Cytosporaceae</taxon>
        <taxon>Cytospora</taxon>
    </lineage>
</organism>
<dbReference type="EMBL" id="LJZO01000062">
    <property type="protein sequence ID" value="ROV88911.1"/>
    <property type="molecule type" value="Genomic_DNA"/>
</dbReference>
<proteinExistence type="predicted"/>
<accession>A0A423VDA6</accession>
<evidence type="ECO:0000313" key="4">
    <source>
        <dbReference type="Proteomes" id="UP000284375"/>
    </source>
</evidence>
<reference evidence="3 4" key="1">
    <citation type="submission" date="2015-09" db="EMBL/GenBank/DDBJ databases">
        <title>Host preference determinants of Valsa canker pathogens revealed by comparative genomics.</title>
        <authorList>
            <person name="Yin Z."/>
            <person name="Huang L."/>
        </authorList>
    </citation>
    <scope>NUCLEOTIDE SEQUENCE [LARGE SCALE GENOMIC DNA]</scope>
    <source>
        <strain evidence="3 4">YSFL</strain>
    </source>
</reference>
<dbReference type="AlphaFoldDB" id="A0A423VDA6"/>
<evidence type="ECO:0000256" key="2">
    <source>
        <dbReference type="SAM" id="MobiDB-lite"/>
    </source>
</evidence>
<evidence type="ECO:0000256" key="1">
    <source>
        <dbReference type="SAM" id="Coils"/>
    </source>
</evidence>
<feature type="region of interest" description="Disordered" evidence="2">
    <location>
        <begin position="230"/>
        <end position="276"/>
    </location>
</feature>
<dbReference type="Proteomes" id="UP000284375">
    <property type="component" value="Unassembled WGS sequence"/>
</dbReference>
<gene>
    <name evidence="3" type="ORF">VSDG_08931</name>
</gene>
<feature type="coiled-coil region" evidence="1">
    <location>
        <begin position="340"/>
        <end position="367"/>
    </location>
</feature>
<evidence type="ECO:0000313" key="3">
    <source>
        <dbReference type="EMBL" id="ROV88911.1"/>
    </source>
</evidence>